<dbReference type="InterPro" id="IPR013106">
    <property type="entry name" value="Ig_V-set"/>
</dbReference>
<dbReference type="PROSITE" id="PS50835">
    <property type="entry name" value="IG_LIKE"/>
    <property type="match status" value="2"/>
</dbReference>
<dbReference type="GO" id="GO:0005886">
    <property type="term" value="C:plasma membrane"/>
    <property type="evidence" value="ECO:0007669"/>
    <property type="project" value="TreeGrafter"/>
</dbReference>
<feature type="chain" id="PRO_5029486455" description="Ig-like domain-containing protein" evidence="5">
    <location>
        <begin position="20"/>
        <end position="314"/>
    </location>
</feature>
<dbReference type="InterPro" id="IPR036179">
    <property type="entry name" value="Ig-like_dom_sf"/>
</dbReference>
<evidence type="ECO:0000256" key="3">
    <source>
        <dbReference type="ARBA" id="ARBA00023136"/>
    </source>
</evidence>
<proteinExistence type="predicted"/>
<dbReference type="AlphaFoldDB" id="A0A7J6A107"/>
<evidence type="ECO:0000256" key="4">
    <source>
        <dbReference type="SAM" id="Phobius"/>
    </source>
</evidence>
<dbReference type="Pfam" id="PF07686">
    <property type="entry name" value="V-set"/>
    <property type="match status" value="2"/>
</dbReference>
<comment type="subcellular location">
    <subcellularLocation>
        <location evidence="1">Membrane</location>
    </subcellularLocation>
</comment>
<feature type="transmembrane region" description="Helical" evidence="4">
    <location>
        <begin position="256"/>
        <end position="281"/>
    </location>
</feature>
<name>A0A7J6A107_AMEME</name>
<dbReference type="SUPFAM" id="SSF48726">
    <property type="entry name" value="Immunoglobulin"/>
    <property type="match status" value="2"/>
</dbReference>
<keyword evidence="3 4" id="KW-0472">Membrane</keyword>
<dbReference type="PANTHER" id="PTHR11860:SF87">
    <property type="entry name" value="CMRF35-LIKE MOLECULE 8"/>
    <property type="match status" value="1"/>
</dbReference>
<dbReference type="InterPro" id="IPR013783">
    <property type="entry name" value="Ig-like_fold"/>
</dbReference>
<sequence>MTRILFLVVLLPQLPGVLCTVTTVGDRTVLAGDSISVPCSYELQYAPNVKYWCQGSMKEFCTSLARTDQPENAPFSKARITIADNPKQYVFTVTMHELKEKDSGWYWCSVEIGGLWSVDITTSLYIRVIQGLSVENNELHAEEGGSVNVQCRYSEKHKENEKRWCRSGDLHFCKVTKNGTFSSKSLDISDNRKDTVTVTLKHLEVRDAGWYFCRAGEHQVPIHVSVIPRSTTTALDVKTQQHLSEVKALDSNRHSVWQSLLTVSGALLLLLTIILVIWMIMEQYKKLPKHRQLDKTEAQFMVCARKTESWKSPY</sequence>
<evidence type="ECO:0000256" key="1">
    <source>
        <dbReference type="ARBA" id="ARBA00004370"/>
    </source>
</evidence>
<accession>A0A7J6A107</accession>
<keyword evidence="5" id="KW-0732">Signal</keyword>
<dbReference type="Proteomes" id="UP000593565">
    <property type="component" value="Unassembled WGS sequence"/>
</dbReference>
<dbReference type="InterPro" id="IPR003599">
    <property type="entry name" value="Ig_sub"/>
</dbReference>
<evidence type="ECO:0000313" key="8">
    <source>
        <dbReference type="Proteomes" id="UP000593565"/>
    </source>
</evidence>
<keyword evidence="2 4" id="KW-0812">Transmembrane</keyword>
<dbReference type="InterPro" id="IPR007110">
    <property type="entry name" value="Ig-like_dom"/>
</dbReference>
<evidence type="ECO:0000259" key="6">
    <source>
        <dbReference type="PROSITE" id="PS50835"/>
    </source>
</evidence>
<keyword evidence="8" id="KW-1185">Reference proteome</keyword>
<dbReference type="InterPro" id="IPR050671">
    <property type="entry name" value="CD300_family_receptors"/>
</dbReference>
<gene>
    <name evidence="7" type="ORF">AMELA_G00214790</name>
</gene>
<feature type="signal peptide" evidence="5">
    <location>
        <begin position="1"/>
        <end position="19"/>
    </location>
</feature>
<feature type="domain" description="Ig-like" evidence="6">
    <location>
        <begin position="130"/>
        <end position="223"/>
    </location>
</feature>
<feature type="domain" description="Ig-like" evidence="6">
    <location>
        <begin position="15"/>
        <end position="121"/>
    </location>
</feature>
<dbReference type="PANTHER" id="PTHR11860">
    <property type="entry name" value="POLYMERIC-IMMUNOGLOBULIN RECEPTOR"/>
    <property type="match status" value="1"/>
</dbReference>
<reference evidence="7 8" key="1">
    <citation type="submission" date="2020-02" db="EMBL/GenBank/DDBJ databases">
        <title>A chromosome-scale genome assembly of the black bullhead catfish (Ameiurus melas).</title>
        <authorList>
            <person name="Wen M."/>
            <person name="Zham M."/>
            <person name="Cabau C."/>
            <person name="Klopp C."/>
            <person name="Donnadieu C."/>
            <person name="Roques C."/>
            <person name="Bouchez O."/>
            <person name="Lampietro C."/>
            <person name="Jouanno E."/>
            <person name="Herpin A."/>
            <person name="Louis A."/>
            <person name="Berthelot C."/>
            <person name="Parey E."/>
            <person name="Roest-Crollius H."/>
            <person name="Braasch I."/>
            <person name="Postlethwait J."/>
            <person name="Robinson-Rechavi M."/>
            <person name="Echchiki A."/>
            <person name="Begum T."/>
            <person name="Montfort J."/>
            <person name="Schartl M."/>
            <person name="Bobe J."/>
            <person name="Guiguen Y."/>
        </authorList>
    </citation>
    <scope>NUCLEOTIDE SEQUENCE [LARGE SCALE GENOMIC DNA]</scope>
    <source>
        <strain evidence="7">M_S1</strain>
        <tissue evidence="7">Blood</tissue>
    </source>
</reference>
<organism evidence="7 8">
    <name type="scientific">Ameiurus melas</name>
    <name type="common">Black bullhead</name>
    <name type="synonym">Silurus melas</name>
    <dbReference type="NCBI Taxonomy" id="219545"/>
    <lineage>
        <taxon>Eukaryota</taxon>
        <taxon>Metazoa</taxon>
        <taxon>Chordata</taxon>
        <taxon>Craniata</taxon>
        <taxon>Vertebrata</taxon>
        <taxon>Euteleostomi</taxon>
        <taxon>Actinopterygii</taxon>
        <taxon>Neopterygii</taxon>
        <taxon>Teleostei</taxon>
        <taxon>Ostariophysi</taxon>
        <taxon>Siluriformes</taxon>
        <taxon>Ictaluridae</taxon>
        <taxon>Ameiurus</taxon>
    </lineage>
</organism>
<dbReference type="GO" id="GO:0004888">
    <property type="term" value="F:transmembrane signaling receptor activity"/>
    <property type="evidence" value="ECO:0007669"/>
    <property type="project" value="TreeGrafter"/>
</dbReference>
<evidence type="ECO:0000256" key="5">
    <source>
        <dbReference type="SAM" id="SignalP"/>
    </source>
</evidence>
<dbReference type="Gene3D" id="2.60.40.10">
    <property type="entry name" value="Immunoglobulins"/>
    <property type="match status" value="2"/>
</dbReference>
<comment type="caution">
    <text evidence="7">The sequence shown here is derived from an EMBL/GenBank/DDBJ whole genome shotgun (WGS) entry which is preliminary data.</text>
</comment>
<evidence type="ECO:0000313" key="7">
    <source>
        <dbReference type="EMBL" id="KAF4076406.1"/>
    </source>
</evidence>
<keyword evidence="4" id="KW-1133">Transmembrane helix</keyword>
<dbReference type="OrthoDB" id="8865476at2759"/>
<protein>
    <recommendedName>
        <fullName evidence="6">Ig-like domain-containing protein</fullName>
    </recommendedName>
</protein>
<evidence type="ECO:0000256" key="2">
    <source>
        <dbReference type="ARBA" id="ARBA00022692"/>
    </source>
</evidence>
<dbReference type="SMART" id="SM00409">
    <property type="entry name" value="IG"/>
    <property type="match status" value="2"/>
</dbReference>
<dbReference type="EMBL" id="JAAGNN010000019">
    <property type="protein sequence ID" value="KAF4076406.1"/>
    <property type="molecule type" value="Genomic_DNA"/>
</dbReference>